<feature type="non-terminal residue" evidence="1">
    <location>
        <position position="184"/>
    </location>
</feature>
<evidence type="ECO:0000313" key="1">
    <source>
        <dbReference type="EMBL" id="GAG17476.1"/>
    </source>
</evidence>
<organism evidence="1">
    <name type="scientific">marine sediment metagenome</name>
    <dbReference type="NCBI Taxonomy" id="412755"/>
    <lineage>
        <taxon>unclassified sequences</taxon>
        <taxon>metagenomes</taxon>
        <taxon>ecological metagenomes</taxon>
    </lineage>
</organism>
<comment type="caution">
    <text evidence="1">The sequence shown here is derived from an EMBL/GenBank/DDBJ whole genome shotgun (WGS) entry which is preliminary data.</text>
</comment>
<dbReference type="EMBL" id="BARS01036659">
    <property type="protein sequence ID" value="GAG17476.1"/>
    <property type="molecule type" value="Genomic_DNA"/>
</dbReference>
<gene>
    <name evidence="1" type="ORF">S01H1_56316</name>
</gene>
<protein>
    <submittedName>
        <fullName evidence="1">Uncharacterized protein</fullName>
    </submittedName>
</protein>
<proteinExistence type="predicted"/>
<name>X0WXM3_9ZZZZ</name>
<reference evidence="1" key="1">
    <citation type="journal article" date="2014" name="Front. Microbiol.">
        <title>High frequency of phylogenetically diverse reductive dehalogenase-homologous genes in deep subseafloor sedimentary metagenomes.</title>
        <authorList>
            <person name="Kawai M."/>
            <person name="Futagami T."/>
            <person name="Toyoda A."/>
            <person name="Takaki Y."/>
            <person name="Nishi S."/>
            <person name="Hori S."/>
            <person name="Arai W."/>
            <person name="Tsubouchi T."/>
            <person name="Morono Y."/>
            <person name="Uchiyama I."/>
            <person name="Ito T."/>
            <person name="Fujiyama A."/>
            <person name="Inagaki F."/>
            <person name="Takami H."/>
        </authorList>
    </citation>
    <scope>NUCLEOTIDE SEQUENCE</scope>
    <source>
        <strain evidence="1">Expedition CK06-06</strain>
    </source>
</reference>
<sequence length="184" mass="20729">MSMTLLDLSVEVAGHLQIDTGDIGKFQVENCLNRAQLMLLNILPSNFLVNSIKTTKGNLAQDEGAIQHPTTMIRLIKLWVDYDNEITDTNTGYSVKILDDRLINQIANKYLIGSRSFPVAALNATNAWEIRPIPDGDIVNGWRMKYVYRLPTITETQPSLLRENLRNILIYVTASFSAIVNNYS</sequence>
<dbReference type="AlphaFoldDB" id="X0WXM3"/>
<accession>X0WXM3</accession>